<dbReference type="InterPro" id="IPR036291">
    <property type="entry name" value="NAD(P)-bd_dom_sf"/>
</dbReference>
<protein>
    <recommendedName>
        <fullName evidence="1">Enoyl reductase (ER) domain-containing protein</fullName>
    </recommendedName>
</protein>
<dbReference type="Pfam" id="PF08240">
    <property type="entry name" value="ADH_N"/>
    <property type="match status" value="1"/>
</dbReference>
<dbReference type="Gene3D" id="3.90.180.10">
    <property type="entry name" value="Medium-chain alcohol dehydrogenases, catalytic domain"/>
    <property type="match status" value="1"/>
</dbReference>
<dbReference type="CDD" id="cd08249">
    <property type="entry name" value="enoyl_reductase_like"/>
    <property type="match status" value="1"/>
</dbReference>
<dbReference type="SMART" id="SM00829">
    <property type="entry name" value="PKS_ER"/>
    <property type="match status" value="1"/>
</dbReference>
<evidence type="ECO:0000259" key="1">
    <source>
        <dbReference type="SMART" id="SM00829"/>
    </source>
</evidence>
<accession>A0A8H5CLX6</accession>
<dbReference type="GO" id="GO:0016651">
    <property type="term" value="F:oxidoreductase activity, acting on NAD(P)H"/>
    <property type="evidence" value="ECO:0007669"/>
    <property type="project" value="InterPro"/>
</dbReference>
<dbReference type="OrthoDB" id="3233595at2759"/>
<dbReference type="SUPFAM" id="SSF51735">
    <property type="entry name" value="NAD(P)-binding Rossmann-fold domains"/>
    <property type="match status" value="1"/>
</dbReference>
<gene>
    <name evidence="2" type="ORF">D9758_012330</name>
</gene>
<dbReference type="EMBL" id="JAACJM010000127">
    <property type="protein sequence ID" value="KAF5344241.1"/>
    <property type="molecule type" value="Genomic_DNA"/>
</dbReference>
<dbReference type="InterPro" id="IPR020843">
    <property type="entry name" value="ER"/>
</dbReference>
<evidence type="ECO:0000313" key="2">
    <source>
        <dbReference type="EMBL" id="KAF5344241.1"/>
    </source>
</evidence>
<comment type="caution">
    <text evidence="2">The sequence shown here is derived from an EMBL/GenBank/DDBJ whole genome shotgun (WGS) entry which is preliminary data.</text>
</comment>
<sequence>MSEQNSLILDGPKGSFAVSKRPIPKPSTGELLVKIQAAALNPVDWKIREHDMFVTEYPAVLGSDAAGDVEEVGEGVVGWKKGDRIYFQGYYTNDQATFQQYCLIPADLAAKIPERYSYSQAATISVAFTCAAFALFAPRPIGISLNPNFDVAIKFTGQPVVVIGGSTSVGLYAIQLLHHLSFSPIIAYASSTHESYLRELGATHLIDRRAVSFSDLPSAVSNLVSKTTSSPLKLVFDAFSGYDAQKAAYTSCADGGEVITVNPDALKPEEKVNGKNIFQVVGTVHFPHTREFGTKMWKVLGKWFEDGVIVPNRAEDLPNGLQGIVDGLEKMKSGAVSCVKLVAHPQEAV</sequence>
<evidence type="ECO:0000313" key="3">
    <source>
        <dbReference type="Proteomes" id="UP000559256"/>
    </source>
</evidence>
<proteinExistence type="predicted"/>
<dbReference type="SUPFAM" id="SSF50129">
    <property type="entry name" value="GroES-like"/>
    <property type="match status" value="1"/>
</dbReference>
<keyword evidence="3" id="KW-1185">Reference proteome</keyword>
<reference evidence="2 3" key="1">
    <citation type="journal article" date="2020" name="ISME J.">
        <title>Uncovering the hidden diversity of litter-decomposition mechanisms in mushroom-forming fungi.</title>
        <authorList>
            <person name="Floudas D."/>
            <person name="Bentzer J."/>
            <person name="Ahren D."/>
            <person name="Johansson T."/>
            <person name="Persson P."/>
            <person name="Tunlid A."/>
        </authorList>
    </citation>
    <scope>NUCLEOTIDE SEQUENCE [LARGE SCALE GENOMIC DNA]</scope>
    <source>
        <strain evidence="2 3">CBS 291.85</strain>
    </source>
</reference>
<name>A0A8H5CLX6_9AGAR</name>
<dbReference type="Gene3D" id="3.40.50.720">
    <property type="entry name" value="NAD(P)-binding Rossmann-like Domain"/>
    <property type="match status" value="1"/>
</dbReference>
<dbReference type="InterPro" id="IPR013154">
    <property type="entry name" value="ADH-like_N"/>
</dbReference>
<dbReference type="InterPro" id="IPR011032">
    <property type="entry name" value="GroES-like_sf"/>
</dbReference>
<dbReference type="Proteomes" id="UP000559256">
    <property type="component" value="Unassembled WGS sequence"/>
</dbReference>
<organism evidence="2 3">
    <name type="scientific">Tetrapyrgos nigripes</name>
    <dbReference type="NCBI Taxonomy" id="182062"/>
    <lineage>
        <taxon>Eukaryota</taxon>
        <taxon>Fungi</taxon>
        <taxon>Dikarya</taxon>
        <taxon>Basidiomycota</taxon>
        <taxon>Agaricomycotina</taxon>
        <taxon>Agaricomycetes</taxon>
        <taxon>Agaricomycetidae</taxon>
        <taxon>Agaricales</taxon>
        <taxon>Marasmiineae</taxon>
        <taxon>Marasmiaceae</taxon>
        <taxon>Tetrapyrgos</taxon>
    </lineage>
</organism>
<dbReference type="InterPro" id="IPR047122">
    <property type="entry name" value="Trans-enoyl_RdTase-like"/>
</dbReference>
<dbReference type="PANTHER" id="PTHR45348">
    <property type="entry name" value="HYPOTHETICAL OXIDOREDUCTASE (EUROFUNG)"/>
    <property type="match status" value="1"/>
</dbReference>
<feature type="domain" description="Enoyl reductase (ER)" evidence="1">
    <location>
        <begin position="11"/>
        <end position="343"/>
    </location>
</feature>
<dbReference type="AlphaFoldDB" id="A0A8H5CLX6"/>
<dbReference type="PANTHER" id="PTHR45348:SF2">
    <property type="entry name" value="ZINC-TYPE ALCOHOL DEHYDROGENASE-LIKE PROTEIN C2E1P3.01"/>
    <property type="match status" value="1"/>
</dbReference>